<evidence type="ECO:0000313" key="2">
    <source>
        <dbReference type="Proteomes" id="UP001055811"/>
    </source>
</evidence>
<gene>
    <name evidence="1" type="ORF">L2E82_38191</name>
</gene>
<organism evidence="1 2">
    <name type="scientific">Cichorium intybus</name>
    <name type="common">Chicory</name>
    <dbReference type="NCBI Taxonomy" id="13427"/>
    <lineage>
        <taxon>Eukaryota</taxon>
        <taxon>Viridiplantae</taxon>
        <taxon>Streptophyta</taxon>
        <taxon>Embryophyta</taxon>
        <taxon>Tracheophyta</taxon>
        <taxon>Spermatophyta</taxon>
        <taxon>Magnoliopsida</taxon>
        <taxon>eudicotyledons</taxon>
        <taxon>Gunneridae</taxon>
        <taxon>Pentapetalae</taxon>
        <taxon>asterids</taxon>
        <taxon>campanulids</taxon>
        <taxon>Asterales</taxon>
        <taxon>Asteraceae</taxon>
        <taxon>Cichorioideae</taxon>
        <taxon>Cichorieae</taxon>
        <taxon>Cichoriinae</taxon>
        <taxon>Cichorium</taxon>
    </lineage>
</organism>
<name>A0ACB9AGK1_CICIN</name>
<reference evidence="2" key="1">
    <citation type="journal article" date="2022" name="Mol. Ecol. Resour.">
        <title>The genomes of chicory, endive, great burdock and yacon provide insights into Asteraceae palaeo-polyploidization history and plant inulin production.</title>
        <authorList>
            <person name="Fan W."/>
            <person name="Wang S."/>
            <person name="Wang H."/>
            <person name="Wang A."/>
            <person name="Jiang F."/>
            <person name="Liu H."/>
            <person name="Zhao H."/>
            <person name="Xu D."/>
            <person name="Zhang Y."/>
        </authorList>
    </citation>
    <scope>NUCLEOTIDE SEQUENCE [LARGE SCALE GENOMIC DNA]</scope>
    <source>
        <strain evidence="2">cv. Punajuju</strain>
    </source>
</reference>
<sequence length="235" mass="25776">MRGDFNKSATKTSAENEGVDVDLEMNEGMLTDYSSEEEERDDDALSHYNTDHKSSKNEDYLHPHRVTLTEPEDHAIKWMKNSRKGVEDKGGEACESMVLNDSTMLPSSCIRKDGSYVIETNKGMDTGAAALQFQSSSKSDGGDKVAFHGTSEGTQKGGTHTSHDARQDQAAKMMNNKGEEADDAAHAYRVLHDPTTPSYYTTVEYGDDDHEATTVMNSDGQGHAAADREWGDKAL</sequence>
<evidence type="ECO:0000313" key="1">
    <source>
        <dbReference type="EMBL" id="KAI3708765.1"/>
    </source>
</evidence>
<keyword evidence="2" id="KW-1185">Reference proteome</keyword>
<dbReference type="Proteomes" id="UP001055811">
    <property type="component" value="Linkage Group LG07"/>
</dbReference>
<protein>
    <submittedName>
        <fullName evidence="1">Uncharacterized protein</fullName>
    </submittedName>
</protein>
<dbReference type="EMBL" id="CM042015">
    <property type="protein sequence ID" value="KAI3708765.1"/>
    <property type="molecule type" value="Genomic_DNA"/>
</dbReference>
<reference evidence="1 2" key="2">
    <citation type="journal article" date="2022" name="Mol. Ecol. Resour.">
        <title>The genomes of chicory, endive, great burdock and yacon provide insights into Asteraceae paleo-polyploidization history and plant inulin production.</title>
        <authorList>
            <person name="Fan W."/>
            <person name="Wang S."/>
            <person name="Wang H."/>
            <person name="Wang A."/>
            <person name="Jiang F."/>
            <person name="Liu H."/>
            <person name="Zhao H."/>
            <person name="Xu D."/>
            <person name="Zhang Y."/>
        </authorList>
    </citation>
    <scope>NUCLEOTIDE SEQUENCE [LARGE SCALE GENOMIC DNA]</scope>
    <source>
        <strain evidence="2">cv. Punajuju</strain>
        <tissue evidence="1">Leaves</tissue>
    </source>
</reference>
<comment type="caution">
    <text evidence="1">The sequence shown here is derived from an EMBL/GenBank/DDBJ whole genome shotgun (WGS) entry which is preliminary data.</text>
</comment>
<proteinExistence type="predicted"/>
<accession>A0ACB9AGK1</accession>